<dbReference type="EMBL" id="KV454295">
    <property type="protein sequence ID" value="ODQ72411.1"/>
    <property type="molecule type" value="Genomic_DNA"/>
</dbReference>
<feature type="compositionally biased region" description="Acidic residues" evidence="1">
    <location>
        <begin position="90"/>
        <end position="100"/>
    </location>
</feature>
<evidence type="ECO:0000259" key="2">
    <source>
        <dbReference type="Pfam" id="PF26434"/>
    </source>
</evidence>
<dbReference type="InterPro" id="IPR058602">
    <property type="entry name" value="YAG7_dimerisation_dom"/>
</dbReference>
<sequence length="502" mass="54964">MSMTLLNDHESILHTISSIQLFNCHSTAHLSLFYFVLAMPPAPVDPVDAAVPTTAPDAIVPVKKQRRRKAKQPKDADRETADAEQAGTPEADDEAEGQSEEELKNSYIEIVQKRIRNLQKRKQRLDKYEEQAATPDAANLNQDQLAALKSKDQVIYPLKELEDLSKSFKTLDEDQKKQKIKDIKSHTAEVRAAADQARREALAEARERICVLVKFLHVASWKRQFASTAASEVESAAFENLLSLIYAGDDAAVEAVYKLADGADELVDEGETAQRSLTFDKIKQLSLESLDELYSKAQEETTAELVEDNIVIPKADVDDEDDEEPISSVVKVPRGGISFLNESELDQGEETAPDAPPPQTIADDVATEVAARPPAASQVDDGHANYAGATEWTENQPPVVLSTEPAVPIAEPVWEQSVAPDTPATTGRTPSKQPQRQQILSNANAGGGRGGRYRGQGHRGRGGLNNANGNSGERRGGRGYFRNRGGRQNQSQQQQSQQQVTT</sequence>
<feature type="region of interest" description="Disordered" evidence="1">
    <location>
        <begin position="58"/>
        <end position="103"/>
    </location>
</feature>
<keyword evidence="4" id="KW-1185">Reference proteome</keyword>
<proteinExistence type="predicted"/>
<feature type="compositionally biased region" description="Polar residues" evidence="1">
    <location>
        <begin position="423"/>
        <end position="444"/>
    </location>
</feature>
<dbReference type="OrthoDB" id="5399559at2759"/>
<evidence type="ECO:0000313" key="4">
    <source>
        <dbReference type="Proteomes" id="UP000094385"/>
    </source>
</evidence>
<evidence type="ECO:0000256" key="1">
    <source>
        <dbReference type="SAM" id="MobiDB-lite"/>
    </source>
</evidence>
<feature type="compositionally biased region" description="Basic and acidic residues" evidence="1">
    <location>
        <begin position="72"/>
        <end position="81"/>
    </location>
</feature>
<dbReference type="AlphaFoldDB" id="A0A1E3Q436"/>
<feature type="compositionally biased region" description="Low complexity" evidence="1">
    <location>
        <begin position="480"/>
        <end position="502"/>
    </location>
</feature>
<evidence type="ECO:0000313" key="3">
    <source>
        <dbReference type="EMBL" id="ODQ72411.1"/>
    </source>
</evidence>
<feature type="compositionally biased region" description="Basic residues" evidence="1">
    <location>
        <begin position="451"/>
        <end position="461"/>
    </location>
</feature>
<dbReference type="Proteomes" id="UP000094385">
    <property type="component" value="Unassembled WGS sequence"/>
</dbReference>
<reference evidence="3 4" key="1">
    <citation type="journal article" date="2016" name="Proc. Natl. Acad. Sci. U.S.A.">
        <title>Comparative genomics of biotechnologically important yeasts.</title>
        <authorList>
            <person name="Riley R."/>
            <person name="Haridas S."/>
            <person name="Wolfe K.H."/>
            <person name="Lopes M.R."/>
            <person name="Hittinger C.T."/>
            <person name="Goeker M."/>
            <person name="Salamov A.A."/>
            <person name="Wisecaver J.H."/>
            <person name="Long T.M."/>
            <person name="Calvey C.H."/>
            <person name="Aerts A.L."/>
            <person name="Barry K.W."/>
            <person name="Choi C."/>
            <person name="Clum A."/>
            <person name="Coughlan A.Y."/>
            <person name="Deshpande S."/>
            <person name="Douglass A.P."/>
            <person name="Hanson S.J."/>
            <person name="Klenk H.-P."/>
            <person name="LaButti K.M."/>
            <person name="Lapidus A."/>
            <person name="Lindquist E.A."/>
            <person name="Lipzen A.M."/>
            <person name="Meier-Kolthoff J.P."/>
            <person name="Ohm R.A."/>
            <person name="Otillar R.P."/>
            <person name="Pangilinan J.L."/>
            <person name="Peng Y."/>
            <person name="Rokas A."/>
            <person name="Rosa C.A."/>
            <person name="Scheuner C."/>
            <person name="Sibirny A.A."/>
            <person name="Slot J.C."/>
            <person name="Stielow J.B."/>
            <person name="Sun H."/>
            <person name="Kurtzman C.P."/>
            <person name="Blackwell M."/>
            <person name="Grigoriev I.V."/>
            <person name="Jeffries T.W."/>
        </authorList>
    </citation>
    <scope>NUCLEOTIDE SEQUENCE [LARGE SCALE GENOMIC DNA]</scope>
    <source>
        <strain evidence="3 4">NRRL Y-11557</strain>
    </source>
</reference>
<dbReference type="Pfam" id="PF26434">
    <property type="entry name" value="YAG7_C"/>
    <property type="match status" value="1"/>
</dbReference>
<feature type="region of interest" description="Disordered" evidence="1">
    <location>
        <begin position="413"/>
        <end position="502"/>
    </location>
</feature>
<gene>
    <name evidence="3" type="ORF">LIPSTDRAFT_295348</name>
</gene>
<name>A0A1E3Q436_LIPST</name>
<protein>
    <recommendedName>
        <fullName evidence="2">YAG7-like dimerisation domain-containing protein</fullName>
    </recommendedName>
</protein>
<accession>A0A1E3Q436</accession>
<organism evidence="3 4">
    <name type="scientific">Lipomyces starkeyi NRRL Y-11557</name>
    <dbReference type="NCBI Taxonomy" id="675824"/>
    <lineage>
        <taxon>Eukaryota</taxon>
        <taxon>Fungi</taxon>
        <taxon>Dikarya</taxon>
        <taxon>Ascomycota</taxon>
        <taxon>Saccharomycotina</taxon>
        <taxon>Lipomycetes</taxon>
        <taxon>Lipomycetales</taxon>
        <taxon>Lipomycetaceae</taxon>
        <taxon>Lipomyces</taxon>
    </lineage>
</organism>
<dbReference type="STRING" id="675824.A0A1E3Q436"/>
<feature type="domain" description="YAG7-like dimerisation" evidence="2">
    <location>
        <begin position="204"/>
        <end position="287"/>
    </location>
</feature>